<dbReference type="AlphaFoldDB" id="A0A2T3WAX8"/>
<organism evidence="1 2">
    <name type="scientific">Deinococcus arcticus</name>
    <dbReference type="NCBI Taxonomy" id="2136176"/>
    <lineage>
        <taxon>Bacteria</taxon>
        <taxon>Thermotogati</taxon>
        <taxon>Deinococcota</taxon>
        <taxon>Deinococci</taxon>
        <taxon>Deinococcales</taxon>
        <taxon>Deinococcaceae</taxon>
        <taxon>Deinococcus</taxon>
    </lineage>
</organism>
<sequence>MGGLLARLTACGATVGAGEGGALTLSGKRPPAPLLEELRARKGAVLAFLAAGGEVVTNCDNLPPPAGPVAPSPGEGVALPDNRRAARVLALQA</sequence>
<proteinExistence type="predicted"/>
<keyword evidence="2" id="KW-1185">Reference proteome</keyword>
<gene>
    <name evidence="1" type="ORF">C8263_04145</name>
</gene>
<dbReference type="EMBL" id="PYSV01000003">
    <property type="protein sequence ID" value="PTA68997.1"/>
    <property type="molecule type" value="Genomic_DNA"/>
</dbReference>
<name>A0A2T3WAX8_9DEIO</name>
<protein>
    <recommendedName>
        <fullName evidence="3">TubC N-terminal docking domain-containing protein</fullName>
    </recommendedName>
</protein>
<dbReference type="Proteomes" id="UP000240317">
    <property type="component" value="Unassembled WGS sequence"/>
</dbReference>
<comment type="caution">
    <text evidence="1">The sequence shown here is derived from an EMBL/GenBank/DDBJ whole genome shotgun (WGS) entry which is preliminary data.</text>
</comment>
<accession>A0A2T3WAX8</accession>
<evidence type="ECO:0000313" key="2">
    <source>
        <dbReference type="Proteomes" id="UP000240317"/>
    </source>
</evidence>
<reference evidence="1 2" key="1">
    <citation type="submission" date="2018-03" db="EMBL/GenBank/DDBJ databases">
        <title>Draft genome of Deinococcus sp. OD32.</title>
        <authorList>
            <person name="Wang X.-P."/>
            <person name="Du Z.-J."/>
        </authorList>
    </citation>
    <scope>NUCLEOTIDE SEQUENCE [LARGE SCALE GENOMIC DNA]</scope>
    <source>
        <strain evidence="1 2">OD32</strain>
    </source>
</reference>
<evidence type="ECO:0008006" key="3">
    <source>
        <dbReference type="Google" id="ProtNLM"/>
    </source>
</evidence>
<evidence type="ECO:0000313" key="1">
    <source>
        <dbReference type="EMBL" id="PTA68997.1"/>
    </source>
</evidence>